<organism evidence="2 3">
    <name type="scientific">Microlunatus elymi</name>
    <dbReference type="NCBI Taxonomy" id="2596828"/>
    <lineage>
        <taxon>Bacteria</taxon>
        <taxon>Bacillati</taxon>
        <taxon>Actinomycetota</taxon>
        <taxon>Actinomycetes</taxon>
        <taxon>Propionibacteriales</taxon>
        <taxon>Propionibacteriaceae</taxon>
        <taxon>Microlunatus</taxon>
    </lineage>
</organism>
<name>A0A516PV83_9ACTN</name>
<feature type="domain" description="Metallo-beta-lactamase" evidence="1">
    <location>
        <begin position="26"/>
        <end position="192"/>
    </location>
</feature>
<dbReference type="OrthoDB" id="9788263at2"/>
<dbReference type="Pfam" id="PF00753">
    <property type="entry name" value="Lactamase_B"/>
    <property type="match status" value="1"/>
</dbReference>
<sequence>MNGYEAVAPGVQRLLAPNPGPMTLDGTNTWVIGDPAHIAPVIIDPGPLDQDHLERVLEIAGGQASAVWLTHRHHDHSDGAARMAELAGCQVMAADPAFASDQDCELEDGYHLDLGELALTAVETPGHTSDSTSFLITGRHQPAMLITGDMVLGRGTTVITHPDGDLADYFESLQTMINIVDDHGVAELLPGHGDRVGDPAGVLRYYRTHRQQRLDQVRAALDSGARAPMDVVRIVYADTDPGLWPAAEQSVRAQLAYLQRS</sequence>
<dbReference type="InterPro" id="IPR050662">
    <property type="entry name" value="Sec-metab_biosynth-thioest"/>
</dbReference>
<gene>
    <name evidence="2" type="ORF">FOE78_03465</name>
</gene>
<dbReference type="SUPFAM" id="SSF56281">
    <property type="entry name" value="Metallo-hydrolase/oxidoreductase"/>
    <property type="match status" value="1"/>
</dbReference>
<keyword evidence="2" id="KW-0378">Hydrolase</keyword>
<dbReference type="SMART" id="SM00849">
    <property type="entry name" value="Lactamase_B"/>
    <property type="match status" value="1"/>
</dbReference>
<dbReference type="PANTHER" id="PTHR23131:SF0">
    <property type="entry name" value="ENDORIBONUCLEASE LACTB2"/>
    <property type="match status" value="1"/>
</dbReference>
<dbReference type="Pfam" id="PF17778">
    <property type="entry name" value="WHD_BLACT"/>
    <property type="match status" value="1"/>
</dbReference>
<protein>
    <submittedName>
        <fullName evidence="2">MBL fold metallo-hydrolase</fullName>
    </submittedName>
</protein>
<proteinExistence type="predicted"/>
<dbReference type="Proteomes" id="UP000319263">
    <property type="component" value="Chromosome"/>
</dbReference>
<dbReference type="KEGG" id="mik:FOE78_03465"/>
<dbReference type="GO" id="GO:0016787">
    <property type="term" value="F:hydrolase activity"/>
    <property type="evidence" value="ECO:0007669"/>
    <property type="project" value="UniProtKB-KW"/>
</dbReference>
<dbReference type="Gene3D" id="1.10.10.10">
    <property type="entry name" value="Winged helix-like DNA-binding domain superfamily/Winged helix DNA-binding domain"/>
    <property type="match status" value="1"/>
</dbReference>
<dbReference type="Gene3D" id="3.60.15.10">
    <property type="entry name" value="Ribonuclease Z/Hydroxyacylglutathione hydrolase-like"/>
    <property type="match status" value="1"/>
</dbReference>
<dbReference type="InterPro" id="IPR041516">
    <property type="entry name" value="LACTB2_WH"/>
</dbReference>
<accession>A0A516PV83</accession>
<dbReference type="PANTHER" id="PTHR23131">
    <property type="entry name" value="ENDORIBONUCLEASE LACTB2"/>
    <property type="match status" value="1"/>
</dbReference>
<dbReference type="InterPro" id="IPR001279">
    <property type="entry name" value="Metallo-B-lactamas"/>
</dbReference>
<dbReference type="EMBL" id="CP041692">
    <property type="protein sequence ID" value="QDP95096.1"/>
    <property type="molecule type" value="Genomic_DNA"/>
</dbReference>
<evidence type="ECO:0000313" key="2">
    <source>
        <dbReference type="EMBL" id="QDP95096.1"/>
    </source>
</evidence>
<reference evidence="2 3" key="1">
    <citation type="submission" date="2019-07" db="EMBL/GenBank/DDBJ databases">
        <title>Microlunatus dokdonensis sp. nov. isolated from the rhizospheric soil of the wild plant Elymus tsukushiensis.</title>
        <authorList>
            <person name="Ghim S.-Y."/>
            <person name="Hwang Y.-J."/>
            <person name="Son J.-S."/>
            <person name="Shin J.-H."/>
        </authorList>
    </citation>
    <scope>NUCLEOTIDE SEQUENCE [LARGE SCALE GENOMIC DNA]</scope>
    <source>
        <strain evidence="2 3">KUDC0627</strain>
    </source>
</reference>
<dbReference type="AlphaFoldDB" id="A0A516PV83"/>
<keyword evidence="3" id="KW-1185">Reference proteome</keyword>
<dbReference type="InterPro" id="IPR036866">
    <property type="entry name" value="RibonucZ/Hydroxyglut_hydro"/>
</dbReference>
<dbReference type="InterPro" id="IPR036388">
    <property type="entry name" value="WH-like_DNA-bd_sf"/>
</dbReference>
<evidence type="ECO:0000313" key="3">
    <source>
        <dbReference type="Proteomes" id="UP000319263"/>
    </source>
</evidence>
<evidence type="ECO:0000259" key="1">
    <source>
        <dbReference type="SMART" id="SM00849"/>
    </source>
</evidence>
<dbReference type="CDD" id="cd16278">
    <property type="entry name" value="metallo-hydrolase-like_MBL-fold"/>
    <property type="match status" value="1"/>
</dbReference>